<accession>A0A5J5EZE1</accession>
<dbReference type="Proteomes" id="UP000326924">
    <property type="component" value="Unassembled WGS sequence"/>
</dbReference>
<dbReference type="InParanoid" id="A0A5J5EZE1"/>
<dbReference type="PANTHER" id="PTHR11183">
    <property type="entry name" value="GLYCOGENIN SUBFAMILY MEMBER"/>
    <property type="match status" value="1"/>
</dbReference>
<dbReference type="SUPFAM" id="SSF53448">
    <property type="entry name" value="Nucleotide-diphospho-sugar transferases"/>
    <property type="match status" value="1"/>
</dbReference>
<dbReference type="AlphaFoldDB" id="A0A5J5EZE1"/>
<sequence length="272" mass="30688">PAPSHAYVFYATEDTYACSALINAHIIRNVHNSTLPIYLLASPGVSAEALIAINDIGITVVHDVAPPLGEKAAAYYSEVLLKLRAFQLHHVNPALNRIIVLDSDQLVRKSLDHLFELPPADVAAPLMYWGGNTGVTTTLMVAALNEQLWGIINGALHHMRPDEYDMDLVNRVLQKRLMILPGRYCTLNSHWESNDTPGWFKGYKTQPNATPKELEELYQQVEVLHYTAMDKPWNVDPEKIVEYREILGKSVVHPLFVQQFAEWHRYAAELCP</sequence>
<dbReference type="InterPro" id="IPR029044">
    <property type="entry name" value="Nucleotide-diphossugar_trans"/>
</dbReference>
<gene>
    <name evidence="1" type="ORF">FN846DRAFT_769839</name>
</gene>
<dbReference type="EMBL" id="VXIS01000070">
    <property type="protein sequence ID" value="KAA8908200.1"/>
    <property type="molecule type" value="Genomic_DNA"/>
</dbReference>
<protein>
    <submittedName>
        <fullName evidence="1">Nucleotide-diphospho-sugar transferase</fullName>
    </submittedName>
</protein>
<evidence type="ECO:0000313" key="1">
    <source>
        <dbReference type="EMBL" id="KAA8908200.1"/>
    </source>
</evidence>
<proteinExistence type="predicted"/>
<evidence type="ECO:0000313" key="2">
    <source>
        <dbReference type="Proteomes" id="UP000326924"/>
    </source>
</evidence>
<dbReference type="GO" id="GO:0016740">
    <property type="term" value="F:transferase activity"/>
    <property type="evidence" value="ECO:0007669"/>
    <property type="project" value="UniProtKB-KW"/>
</dbReference>
<organism evidence="1 2">
    <name type="scientific">Sphaerosporella brunnea</name>
    <dbReference type="NCBI Taxonomy" id="1250544"/>
    <lineage>
        <taxon>Eukaryota</taxon>
        <taxon>Fungi</taxon>
        <taxon>Dikarya</taxon>
        <taxon>Ascomycota</taxon>
        <taxon>Pezizomycotina</taxon>
        <taxon>Pezizomycetes</taxon>
        <taxon>Pezizales</taxon>
        <taxon>Pyronemataceae</taxon>
        <taxon>Sphaerosporella</taxon>
    </lineage>
</organism>
<feature type="non-terminal residue" evidence="1">
    <location>
        <position position="1"/>
    </location>
</feature>
<dbReference type="OrthoDB" id="2014201at2759"/>
<feature type="non-terminal residue" evidence="1">
    <location>
        <position position="272"/>
    </location>
</feature>
<dbReference type="InterPro" id="IPR050587">
    <property type="entry name" value="GNT1/Glycosyltrans_8"/>
</dbReference>
<dbReference type="Gene3D" id="3.90.550.10">
    <property type="entry name" value="Spore Coat Polysaccharide Biosynthesis Protein SpsA, Chain A"/>
    <property type="match status" value="1"/>
</dbReference>
<reference evidence="1 2" key="1">
    <citation type="submission" date="2019-09" db="EMBL/GenBank/DDBJ databases">
        <title>Draft genome of the ectomycorrhizal ascomycete Sphaerosporella brunnea.</title>
        <authorList>
            <consortium name="DOE Joint Genome Institute"/>
            <person name="Benucci G.M."/>
            <person name="Marozzi G."/>
            <person name="Antonielli L."/>
            <person name="Sanchez S."/>
            <person name="Marco P."/>
            <person name="Wang X."/>
            <person name="Falini L.B."/>
            <person name="Barry K."/>
            <person name="Haridas S."/>
            <person name="Lipzen A."/>
            <person name="Labutti K."/>
            <person name="Grigoriev I.V."/>
            <person name="Murat C."/>
            <person name="Martin F."/>
            <person name="Albertini E."/>
            <person name="Donnini D."/>
            <person name="Bonito G."/>
        </authorList>
    </citation>
    <scope>NUCLEOTIDE SEQUENCE [LARGE SCALE GENOMIC DNA]</scope>
    <source>
        <strain evidence="1 2">Sb_GMNB300</strain>
    </source>
</reference>
<comment type="caution">
    <text evidence="1">The sequence shown here is derived from an EMBL/GenBank/DDBJ whole genome shotgun (WGS) entry which is preliminary data.</text>
</comment>
<keyword evidence="1" id="KW-0808">Transferase</keyword>
<keyword evidence="2" id="KW-1185">Reference proteome</keyword>
<name>A0A5J5EZE1_9PEZI</name>